<dbReference type="EMBL" id="HBIX01024107">
    <property type="protein sequence ID" value="CAE0723942.1"/>
    <property type="molecule type" value="Transcribed_RNA"/>
</dbReference>
<name>A0A7S4AQX8_9STRA</name>
<proteinExistence type="predicted"/>
<gene>
    <name evidence="1" type="ORF">PAUS00366_LOCUS16698</name>
</gene>
<protein>
    <submittedName>
        <fullName evidence="1">Uncharacterized protein</fullName>
    </submittedName>
</protein>
<dbReference type="AlphaFoldDB" id="A0A7S4AQX8"/>
<organism evidence="1">
    <name type="scientific">Pseudo-nitzschia australis</name>
    <dbReference type="NCBI Taxonomy" id="44445"/>
    <lineage>
        <taxon>Eukaryota</taxon>
        <taxon>Sar</taxon>
        <taxon>Stramenopiles</taxon>
        <taxon>Ochrophyta</taxon>
        <taxon>Bacillariophyta</taxon>
        <taxon>Bacillariophyceae</taxon>
        <taxon>Bacillariophycidae</taxon>
        <taxon>Bacillariales</taxon>
        <taxon>Bacillariaceae</taxon>
        <taxon>Pseudo-nitzschia</taxon>
    </lineage>
</organism>
<reference evidence="1" key="1">
    <citation type="submission" date="2021-01" db="EMBL/GenBank/DDBJ databases">
        <authorList>
            <person name="Corre E."/>
            <person name="Pelletier E."/>
            <person name="Niang G."/>
            <person name="Scheremetjew M."/>
            <person name="Finn R."/>
            <person name="Kale V."/>
            <person name="Holt S."/>
            <person name="Cochrane G."/>
            <person name="Meng A."/>
            <person name="Brown T."/>
            <person name="Cohen L."/>
        </authorList>
    </citation>
    <scope>NUCLEOTIDE SEQUENCE</scope>
    <source>
        <strain evidence="1">10249 10 AB</strain>
    </source>
</reference>
<sequence>MTLSTVPAVGFAIPGDGVTVSVGVVRAGVGVCGGASRVECNRRGAVGWVILDDTVDEIFGVLGDALAVDALAVLVNFLVEERVAHVIGVFWREWRSTTKHGIGAGLGGSRAIVWKATGAALDDTI</sequence>
<evidence type="ECO:0000313" key="1">
    <source>
        <dbReference type="EMBL" id="CAE0723942.1"/>
    </source>
</evidence>
<accession>A0A7S4AQX8</accession>